<dbReference type="GO" id="GO:0006633">
    <property type="term" value="P:fatty acid biosynthetic process"/>
    <property type="evidence" value="ECO:0007669"/>
    <property type="project" value="InterPro"/>
</dbReference>
<keyword evidence="2" id="KW-0597">Phosphoprotein</keyword>
<dbReference type="Pfam" id="PF00550">
    <property type="entry name" value="PP-binding"/>
    <property type="match status" value="1"/>
</dbReference>
<evidence type="ECO:0000259" key="4">
    <source>
        <dbReference type="PROSITE" id="PS50075"/>
    </source>
</evidence>
<keyword evidence="3" id="KW-0808">Transferase</keyword>
<dbReference type="Proteomes" id="UP000598146">
    <property type="component" value="Unassembled WGS sequence"/>
</dbReference>
<feature type="domain" description="Ketosynthase family 3 (KS3)" evidence="5">
    <location>
        <begin position="621"/>
        <end position="875"/>
    </location>
</feature>
<dbReference type="SMART" id="SM01294">
    <property type="entry name" value="PKS_PP_betabranch"/>
    <property type="match status" value="1"/>
</dbReference>
<evidence type="ECO:0000313" key="7">
    <source>
        <dbReference type="Proteomes" id="UP000598146"/>
    </source>
</evidence>
<dbReference type="Pfam" id="PF08659">
    <property type="entry name" value="KR"/>
    <property type="match status" value="1"/>
</dbReference>
<dbReference type="EMBL" id="JADQTO010000018">
    <property type="protein sequence ID" value="MBG0566157.1"/>
    <property type="molecule type" value="Genomic_DNA"/>
</dbReference>
<dbReference type="GO" id="GO:0004315">
    <property type="term" value="F:3-oxoacyl-[acyl-carrier-protein] synthase activity"/>
    <property type="evidence" value="ECO:0007669"/>
    <property type="project" value="InterPro"/>
</dbReference>
<evidence type="ECO:0000259" key="5">
    <source>
        <dbReference type="PROSITE" id="PS52004"/>
    </source>
</evidence>
<protein>
    <submittedName>
        <fullName evidence="6">SDR family NAD(P)-dependent oxidoreductase</fullName>
    </submittedName>
</protein>
<dbReference type="Gene3D" id="1.10.1200.10">
    <property type="entry name" value="ACP-like"/>
    <property type="match status" value="1"/>
</dbReference>
<dbReference type="InterPro" id="IPR036736">
    <property type="entry name" value="ACP-like_sf"/>
</dbReference>
<evidence type="ECO:0000256" key="2">
    <source>
        <dbReference type="ARBA" id="ARBA00022553"/>
    </source>
</evidence>
<dbReference type="SUPFAM" id="SSF47336">
    <property type="entry name" value="ACP-like"/>
    <property type="match status" value="1"/>
</dbReference>
<dbReference type="SMART" id="SM00823">
    <property type="entry name" value="PKS_PP"/>
    <property type="match status" value="1"/>
</dbReference>
<dbReference type="GO" id="GO:0071770">
    <property type="term" value="P:DIM/DIP cell wall layer assembly"/>
    <property type="evidence" value="ECO:0007669"/>
    <property type="project" value="TreeGrafter"/>
</dbReference>
<dbReference type="GO" id="GO:0005886">
    <property type="term" value="C:plasma membrane"/>
    <property type="evidence" value="ECO:0007669"/>
    <property type="project" value="TreeGrafter"/>
</dbReference>
<evidence type="ECO:0000313" key="6">
    <source>
        <dbReference type="EMBL" id="MBG0566157.1"/>
    </source>
</evidence>
<dbReference type="InterPro" id="IPR016039">
    <property type="entry name" value="Thiolase-like"/>
</dbReference>
<dbReference type="InterPro" id="IPR013968">
    <property type="entry name" value="PKS_KR"/>
</dbReference>
<dbReference type="InterPro" id="IPR020806">
    <property type="entry name" value="PKS_PP-bd"/>
</dbReference>
<dbReference type="InterPro" id="IPR036291">
    <property type="entry name" value="NAD(P)-bd_dom_sf"/>
</dbReference>
<dbReference type="GO" id="GO:0005737">
    <property type="term" value="C:cytoplasm"/>
    <property type="evidence" value="ECO:0007669"/>
    <property type="project" value="TreeGrafter"/>
</dbReference>
<dbReference type="InterPro" id="IPR020841">
    <property type="entry name" value="PKS_Beta-ketoAc_synthase_dom"/>
</dbReference>
<dbReference type="PROSITE" id="PS52004">
    <property type="entry name" value="KS3_2"/>
    <property type="match status" value="1"/>
</dbReference>
<dbReference type="SUPFAM" id="SSF53901">
    <property type="entry name" value="Thiolase-like"/>
    <property type="match status" value="1"/>
</dbReference>
<feature type="non-terminal residue" evidence="6">
    <location>
        <position position="875"/>
    </location>
</feature>
<reference evidence="6" key="1">
    <citation type="submission" date="2020-11" db="EMBL/GenBank/DDBJ databases">
        <title>Isolation and identification of active actinomycetes.</title>
        <authorList>
            <person name="Sun X."/>
        </authorList>
    </citation>
    <scope>NUCLEOTIDE SEQUENCE</scope>
    <source>
        <strain evidence="6">NEAU-A11</strain>
    </source>
</reference>
<dbReference type="InterPro" id="IPR057326">
    <property type="entry name" value="KR_dom"/>
</dbReference>
<keyword evidence="1" id="KW-0596">Phosphopantetheine</keyword>
<dbReference type="GO" id="GO:0031177">
    <property type="term" value="F:phosphopantetheine binding"/>
    <property type="evidence" value="ECO:0007669"/>
    <property type="project" value="InterPro"/>
</dbReference>
<evidence type="ECO:0000256" key="1">
    <source>
        <dbReference type="ARBA" id="ARBA00022450"/>
    </source>
</evidence>
<dbReference type="PROSITE" id="PS00606">
    <property type="entry name" value="KS3_1"/>
    <property type="match status" value="1"/>
</dbReference>
<dbReference type="PANTHER" id="PTHR43775">
    <property type="entry name" value="FATTY ACID SYNTHASE"/>
    <property type="match status" value="1"/>
</dbReference>
<dbReference type="SUPFAM" id="SSF51735">
    <property type="entry name" value="NAD(P)-binding Rossmann-fold domains"/>
    <property type="match status" value="2"/>
</dbReference>
<dbReference type="GO" id="GO:0004312">
    <property type="term" value="F:fatty acid synthase activity"/>
    <property type="evidence" value="ECO:0007669"/>
    <property type="project" value="TreeGrafter"/>
</dbReference>
<proteinExistence type="predicted"/>
<dbReference type="InterPro" id="IPR014030">
    <property type="entry name" value="Ketoacyl_synth_N"/>
</dbReference>
<organism evidence="6 7">
    <name type="scientific">Actinoplanes aureus</name>
    <dbReference type="NCBI Taxonomy" id="2792083"/>
    <lineage>
        <taxon>Bacteria</taxon>
        <taxon>Bacillati</taxon>
        <taxon>Actinomycetota</taxon>
        <taxon>Actinomycetes</taxon>
        <taxon>Micromonosporales</taxon>
        <taxon>Micromonosporaceae</taxon>
        <taxon>Actinoplanes</taxon>
    </lineage>
</organism>
<dbReference type="InterPro" id="IPR009081">
    <property type="entry name" value="PP-bd_ACP"/>
</dbReference>
<feature type="domain" description="Carrier" evidence="4">
    <location>
        <begin position="516"/>
        <end position="590"/>
    </location>
</feature>
<keyword evidence="7" id="KW-1185">Reference proteome</keyword>
<dbReference type="PANTHER" id="PTHR43775:SF37">
    <property type="entry name" value="SI:DKEY-61P9.11"/>
    <property type="match status" value="1"/>
</dbReference>
<dbReference type="Pfam" id="PF00109">
    <property type="entry name" value="ketoacyl-synt"/>
    <property type="match status" value="1"/>
</dbReference>
<dbReference type="SMART" id="SM00822">
    <property type="entry name" value="PKS_KR"/>
    <property type="match status" value="1"/>
</dbReference>
<dbReference type="RefSeq" id="WP_196417928.1">
    <property type="nucleotide sequence ID" value="NZ_JADQTO010000018.1"/>
</dbReference>
<dbReference type="InterPro" id="IPR050091">
    <property type="entry name" value="PKS_NRPS_Biosynth_Enz"/>
</dbReference>
<dbReference type="CDD" id="cd00833">
    <property type="entry name" value="PKS"/>
    <property type="match status" value="1"/>
</dbReference>
<dbReference type="Gene3D" id="3.40.47.10">
    <property type="match status" value="1"/>
</dbReference>
<dbReference type="PROSITE" id="PS50075">
    <property type="entry name" value="CARRIER"/>
    <property type="match status" value="1"/>
</dbReference>
<sequence>MGDVVVNEAPLTVDGVLHRVRAGELTPEQAMPLLRDLAAGDAGADDLIRLTPVWEPAPTPEIAGRRHRHVVLVGGGDLARSGGSWPADRLSVVVPGSRLLVREDGVVEAPADPEQAGRLWQHLCAGGVPDAVVYVCDLDVPGDRGPHPEQIDREVVFLLGLVRAAAQVRSDVPIRVVVVHPGSVVGTALGGFARSVRAECGWLDLRVVGVGGLRGPALAAALRPEVAGEGDGIEVRTDGALREVLGYRPAPVPGEAGVPVISPGDVVVVSGGLGGLGRLVTGFLVRRWGARVVLLGRSDPDASARQWLAGLGESVVFVRTDVSVRSQALAAVASVRERFGRVDAVFHAAGVRADGWVREKSVADFRSVMGPKVWGAVWLDEATAGDDLKVFAGFSSVAGLAGNAGQCDYAFANRFLDEFLRRRAGRSVSVAWPYWADGGMRIDEATQRLMRTVAGIRPIDAGEGLAMLERALAAGEPLFIELHGDRERILRTFRAIDGRSGPEPGPDLAETLRLGDRVREDLLAAIRIVLDVDPADVDLDAHLSEFGFDSISFTELANVLNDRLGLDLLPSVFFEYPTLAAFADHLQRDHLDRLHSHYGSPPISVVERKPPAPAPADVLPADAVAVVGLAGVFPGSADAEGFFADLAAGRDLVGEVPADRWDWRRWYGDPWTGGNRTPVRWGAFLSGVDRFDPRFFGISAAEAELMDPQQRIFLETVWRTIEDAGYRASDLAGTDTGLFVGVGGMDYLELMLAGGRGLQPHTPTGIAHSVLANRVSFLLDLHGPSEPVDTACSASLVAVHRAVTSIQRGECSAAIAGGVNVIATPTAHIAFTQAGMLAPDGRCKVFDAAADGYVRGEGCGAVLLKPLATALADGD</sequence>
<dbReference type="InterPro" id="IPR018201">
    <property type="entry name" value="Ketoacyl_synth_AS"/>
</dbReference>
<comment type="caution">
    <text evidence="6">The sequence shown here is derived from an EMBL/GenBank/DDBJ whole genome shotgun (WGS) entry which is preliminary data.</text>
</comment>
<evidence type="ECO:0000256" key="3">
    <source>
        <dbReference type="ARBA" id="ARBA00022679"/>
    </source>
</evidence>
<dbReference type="AlphaFoldDB" id="A0A931G0X5"/>
<dbReference type="SMART" id="SM00825">
    <property type="entry name" value="PKS_KS"/>
    <property type="match status" value="1"/>
</dbReference>
<gene>
    <name evidence="6" type="ORF">I4J89_32390</name>
</gene>
<name>A0A931G0X5_9ACTN</name>
<dbReference type="Gene3D" id="3.40.50.720">
    <property type="entry name" value="NAD(P)-binding Rossmann-like Domain"/>
    <property type="match status" value="1"/>
</dbReference>
<accession>A0A931G0X5</accession>